<dbReference type="HOGENOM" id="CLU_167719_0_0_1"/>
<keyword evidence="3" id="KW-1185">Reference proteome</keyword>
<keyword evidence="1" id="KW-0732">Signal</keyword>
<dbReference type="VEuPathDB" id="FungiDB:MELLADRAFT_108670"/>
<feature type="chain" id="PRO_5003317959" description="Secreted protein" evidence="1">
    <location>
        <begin position="23"/>
        <end position="118"/>
    </location>
</feature>
<gene>
    <name evidence="2" type="ORF">MELLADRAFT_108670</name>
</gene>
<sequence>MNVVSPIGTIVLICTTTATVQAIPIGDQDSMADFQCYQRISEEKQTFDDGDMVLPSSHTEWSDVYGDGKNGCCDGYCCFGCEIIHSCLTTAVDKEEHVLDEMMKAWHFDVIPEYLFSK</sequence>
<organism evidence="3">
    <name type="scientific">Melampsora larici-populina (strain 98AG31 / pathotype 3-4-7)</name>
    <name type="common">Poplar leaf rust fungus</name>
    <dbReference type="NCBI Taxonomy" id="747676"/>
    <lineage>
        <taxon>Eukaryota</taxon>
        <taxon>Fungi</taxon>
        <taxon>Dikarya</taxon>
        <taxon>Basidiomycota</taxon>
        <taxon>Pucciniomycotina</taxon>
        <taxon>Pucciniomycetes</taxon>
        <taxon>Pucciniales</taxon>
        <taxon>Melampsoraceae</taxon>
        <taxon>Melampsora</taxon>
    </lineage>
</organism>
<feature type="signal peptide" evidence="1">
    <location>
        <begin position="1"/>
        <end position="22"/>
    </location>
</feature>
<accession>F4RTV2</accession>
<reference evidence="3" key="1">
    <citation type="journal article" date="2011" name="Proc. Natl. Acad. Sci. U.S.A.">
        <title>Obligate biotrophy features unraveled by the genomic analysis of rust fungi.</title>
        <authorList>
            <person name="Duplessis S."/>
            <person name="Cuomo C.A."/>
            <person name="Lin Y.-C."/>
            <person name="Aerts A."/>
            <person name="Tisserant E."/>
            <person name="Veneault-Fourrey C."/>
            <person name="Joly D.L."/>
            <person name="Hacquard S."/>
            <person name="Amselem J."/>
            <person name="Cantarel B.L."/>
            <person name="Chiu R."/>
            <person name="Coutinho P.M."/>
            <person name="Feau N."/>
            <person name="Field M."/>
            <person name="Frey P."/>
            <person name="Gelhaye E."/>
            <person name="Goldberg J."/>
            <person name="Grabherr M.G."/>
            <person name="Kodira C.D."/>
            <person name="Kohler A."/>
            <person name="Kuees U."/>
            <person name="Lindquist E.A."/>
            <person name="Lucas S.M."/>
            <person name="Mago R."/>
            <person name="Mauceli E."/>
            <person name="Morin E."/>
            <person name="Murat C."/>
            <person name="Pangilinan J.L."/>
            <person name="Park R."/>
            <person name="Pearson M."/>
            <person name="Quesneville H."/>
            <person name="Rouhier N."/>
            <person name="Sakthikumar S."/>
            <person name="Salamov A.A."/>
            <person name="Schmutz J."/>
            <person name="Selles B."/>
            <person name="Shapiro H."/>
            <person name="Tanguay P."/>
            <person name="Tuskan G.A."/>
            <person name="Henrissat B."/>
            <person name="Van de Peer Y."/>
            <person name="Rouze P."/>
            <person name="Ellis J.G."/>
            <person name="Dodds P.N."/>
            <person name="Schein J.E."/>
            <person name="Zhong S."/>
            <person name="Hamelin R.C."/>
            <person name="Grigoriev I.V."/>
            <person name="Szabo L.J."/>
            <person name="Martin F."/>
        </authorList>
    </citation>
    <scope>NUCLEOTIDE SEQUENCE [LARGE SCALE GENOMIC DNA]</scope>
    <source>
        <strain evidence="3">98AG31 / pathotype 3-4-7</strain>
    </source>
</reference>
<protein>
    <recommendedName>
        <fullName evidence="4">Secreted protein</fullName>
    </recommendedName>
</protein>
<name>F4RTV2_MELLP</name>
<dbReference type="RefSeq" id="XP_007412527.1">
    <property type="nucleotide sequence ID" value="XM_007412465.1"/>
</dbReference>
<evidence type="ECO:0008006" key="4">
    <source>
        <dbReference type="Google" id="ProtNLM"/>
    </source>
</evidence>
<dbReference type="GeneID" id="18923535"/>
<evidence type="ECO:0000313" key="3">
    <source>
        <dbReference type="Proteomes" id="UP000001072"/>
    </source>
</evidence>
<dbReference type="InParanoid" id="F4RTV2"/>
<dbReference type="AlphaFoldDB" id="F4RTV2"/>
<evidence type="ECO:0000256" key="1">
    <source>
        <dbReference type="SAM" id="SignalP"/>
    </source>
</evidence>
<dbReference type="KEGG" id="mlr:MELLADRAFT_108670"/>
<dbReference type="EMBL" id="GL883120">
    <property type="protein sequence ID" value="EGG04066.1"/>
    <property type="molecule type" value="Genomic_DNA"/>
</dbReference>
<dbReference type="Proteomes" id="UP000001072">
    <property type="component" value="Unassembled WGS sequence"/>
</dbReference>
<proteinExistence type="predicted"/>
<evidence type="ECO:0000313" key="2">
    <source>
        <dbReference type="EMBL" id="EGG04066.1"/>
    </source>
</evidence>